<dbReference type="RefSeq" id="WP_322466081.1">
    <property type="nucleotide sequence ID" value="NZ_JAXOJX010000023.1"/>
</dbReference>
<dbReference type="Proteomes" id="UP001293718">
    <property type="component" value="Unassembled WGS sequence"/>
</dbReference>
<evidence type="ECO:0000313" key="2">
    <source>
        <dbReference type="EMBL" id="MDZ5457895.1"/>
    </source>
</evidence>
<organism evidence="2 3">
    <name type="scientific">Azohydromonas lata</name>
    <dbReference type="NCBI Taxonomy" id="45677"/>
    <lineage>
        <taxon>Bacteria</taxon>
        <taxon>Pseudomonadati</taxon>
        <taxon>Pseudomonadota</taxon>
        <taxon>Betaproteobacteria</taxon>
        <taxon>Burkholderiales</taxon>
        <taxon>Sphaerotilaceae</taxon>
        <taxon>Azohydromonas</taxon>
    </lineage>
</organism>
<dbReference type="EMBL" id="JAXOJX010000023">
    <property type="protein sequence ID" value="MDZ5457895.1"/>
    <property type="molecule type" value="Genomic_DNA"/>
</dbReference>
<accession>A0ABU5IHA2</accession>
<protein>
    <recommendedName>
        <fullName evidence="4">Transposase</fullName>
    </recommendedName>
</protein>
<feature type="region of interest" description="Disordered" evidence="1">
    <location>
        <begin position="188"/>
        <end position="211"/>
    </location>
</feature>
<name>A0ABU5IHA2_9BURK</name>
<evidence type="ECO:0008006" key="4">
    <source>
        <dbReference type="Google" id="ProtNLM"/>
    </source>
</evidence>
<keyword evidence="3" id="KW-1185">Reference proteome</keyword>
<comment type="caution">
    <text evidence="2">The sequence shown here is derived from an EMBL/GenBank/DDBJ whole genome shotgun (WGS) entry which is preliminary data.</text>
</comment>
<sequence length="211" mass="22560">MLEAARTIYAERPHAAASASPGPAAPAAIPPMLKLHPEPAKPGHAVALGDELRIELPRLSRIAYFEGTRAQIEGDGLVPPGVAWPKGREHATWKRGGAYFNLFRIKPAGFPGRASEWAACDSWRLAVRNFESHADAEVCRLRRELEAATYKASSTGRLAAARQAERAHRAAADAGFQAFMGAVLPPSIKREPARRGRPAKATSASVKGATA</sequence>
<evidence type="ECO:0000256" key="1">
    <source>
        <dbReference type="SAM" id="MobiDB-lite"/>
    </source>
</evidence>
<evidence type="ECO:0000313" key="3">
    <source>
        <dbReference type="Proteomes" id="UP001293718"/>
    </source>
</evidence>
<proteinExistence type="predicted"/>
<reference evidence="2 3" key="1">
    <citation type="submission" date="2023-11" db="EMBL/GenBank/DDBJ databases">
        <title>Draft genome of Azohydromonas lata strain H1 (DSM1123), a polyhydroxyalkanoate producer.</title>
        <authorList>
            <person name="Traversa D."/>
            <person name="D'Addabbo P."/>
            <person name="Pazzani C."/>
            <person name="Manzari C."/>
            <person name="Chiara M."/>
            <person name="Scrascia M."/>
        </authorList>
    </citation>
    <scope>NUCLEOTIDE SEQUENCE [LARGE SCALE GENOMIC DNA]</scope>
    <source>
        <strain evidence="2 3">H1</strain>
    </source>
</reference>
<gene>
    <name evidence="2" type="ORF">SM757_15055</name>
</gene>